<sequence length="173" mass="17656">MLRQRRVRDPVSLLGLVTVLAVVLVVGPLPAVGLSVLLLLVAAFVPSPLAFVAGQLALLPGLTSTDLVAVGVSQLALVAVLTEPARSQNAYAAVAGTLLAYAVLAALLVIGLRRGPLVAGGLVCLAVAFGTYLARRVTLVRLGLVDGESPGETRDGDGIEAATDRSANQTRSE</sequence>
<keyword evidence="2" id="KW-0812">Transmembrane</keyword>
<dbReference type="EMBL" id="AOJG01000037">
    <property type="protein sequence ID" value="EMA58398.1"/>
    <property type="molecule type" value="Genomic_DNA"/>
</dbReference>
<keyword evidence="5" id="KW-1185">Reference proteome</keyword>
<feature type="transmembrane region" description="Helical" evidence="2">
    <location>
        <begin position="57"/>
        <end position="78"/>
    </location>
</feature>
<keyword evidence="2" id="KW-0472">Membrane</keyword>
<comment type="caution">
    <text evidence="4">The sequence shown here is derived from an EMBL/GenBank/DDBJ whole genome shotgun (WGS) entry which is preliminary data.</text>
</comment>
<protein>
    <recommendedName>
        <fullName evidence="3">DUF8163 domain-containing protein</fullName>
    </recommendedName>
</protein>
<feature type="region of interest" description="Disordered" evidence="1">
    <location>
        <begin position="150"/>
        <end position="173"/>
    </location>
</feature>
<dbReference type="AlphaFoldDB" id="M0NLD2"/>
<dbReference type="Pfam" id="PF26496">
    <property type="entry name" value="DUF8163"/>
    <property type="match status" value="1"/>
</dbReference>
<feature type="transmembrane region" description="Helical" evidence="2">
    <location>
        <begin position="90"/>
        <end position="111"/>
    </location>
</feature>
<dbReference type="Proteomes" id="UP000011650">
    <property type="component" value="Unassembled WGS sequence"/>
</dbReference>
<dbReference type="STRING" id="1227482.C469_13185"/>
<keyword evidence="2" id="KW-1133">Transmembrane helix</keyword>
<feature type="transmembrane region" description="Helical" evidence="2">
    <location>
        <begin position="12"/>
        <end position="45"/>
    </location>
</feature>
<evidence type="ECO:0000256" key="2">
    <source>
        <dbReference type="SAM" id="Phobius"/>
    </source>
</evidence>
<dbReference type="InterPro" id="IPR058477">
    <property type="entry name" value="DUF8163"/>
</dbReference>
<evidence type="ECO:0000313" key="4">
    <source>
        <dbReference type="EMBL" id="EMA58398.1"/>
    </source>
</evidence>
<proteinExistence type="predicted"/>
<evidence type="ECO:0000259" key="3">
    <source>
        <dbReference type="Pfam" id="PF26496"/>
    </source>
</evidence>
<feature type="domain" description="DUF8163" evidence="3">
    <location>
        <begin position="6"/>
        <end position="148"/>
    </location>
</feature>
<accession>M0NLD2</accession>
<reference evidence="4 5" key="1">
    <citation type="journal article" date="2014" name="PLoS Genet.">
        <title>Phylogenetically driven sequencing of extremely halophilic archaea reveals strategies for static and dynamic osmo-response.</title>
        <authorList>
            <person name="Becker E.A."/>
            <person name="Seitzer P.M."/>
            <person name="Tritt A."/>
            <person name="Larsen D."/>
            <person name="Krusor M."/>
            <person name="Yao A.I."/>
            <person name="Wu D."/>
            <person name="Madern D."/>
            <person name="Eisen J.A."/>
            <person name="Darling A.E."/>
            <person name="Facciotti M.T."/>
        </authorList>
    </citation>
    <scope>NUCLEOTIDE SEQUENCE [LARGE SCALE GENOMIC DNA]</scope>
    <source>
        <strain evidence="4 5">DSM 21995</strain>
    </source>
</reference>
<evidence type="ECO:0000256" key="1">
    <source>
        <dbReference type="SAM" id="MobiDB-lite"/>
    </source>
</evidence>
<name>M0NLD2_9EURY</name>
<dbReference type="PATRIC" id="fig|1227482.3.peg.2666"/>
<organism evidence="4 5">
    <name type="scientific">Halorubrum lipolyticum DSM 21995</name>
    <dbReference type="NCBI Taxonomy" id="1227482"/>
    <lineage>
        <taxon>Archaea</taxon>
        <taxon>Methanobacteriati</taxon>
        <taxon>Methanobacteriota</taxon>
        <taxon>Stenosarchaea group</taxon>
        <taxon>Halobacteria</taxon>
        <taxon>Halobacteriales</taxon>
        <taxon>Haloferacaceae</taxon>
        <taxon>Halorubrum</taxon>
    </lineage>
</organism>
<feature type="transmembrane region" description="Helical" evidence="2">
    <location>
        <begin position="117"/>
        <end position="134"/>
    </location>
</feature>
<evidence type="ECO:0000313" key="5">
    <source>
        <dbReference type="Proteomes" id="UP000011650"/>
    </source>
</evidence>
<gene>
    <name evidence="4" type="ORF">C469_13185</name>
</gene>